<keyword evidence="10 13" id="KW-0443">Lipid metabolism</keyword>
<evidence type="ECO:0000313" key="18">
    <source>
        <dbReference type="Proteomes" id="UP001497453"/>
    </source>
</evidence>
<dbReference type="Pfam" id="PF00487">
    <property type="entry name" value="FA_desaturase"/>
    <property type="match status" value="1"/>
</dbReference>
<dbReference type="InterPro" id="IPR005804">
    <property type="entry name" value="FA_desaturase_dom"/>
</dbReference>
<keyword evidence="8 13" id="KW-0560">Oxidoreductase</keyword>
<keyword evidence="7 15" id="KW-1133">Transmembrane helix</keyword>
<keyword evidence="13" id="KW-0813">Transport</keyword>
<evidence type="ECO:0000256" key="9">
    <source>
        <dbReference type="ARBA" id="ARBA00023004"/>
    </source>
</evidence>
<evidence type="ECO:0000256" key="13">
    <source>
        <dbReference type="PIRNR" id="PIRNR000345"/>
    </source>
</evidence>
<keyword evidence="12 13" id="KW-0275">Fatty acid biosynthesis</keyword>
<proteinExistence type="inferred from homology"/>
<dbReference type="InterPro" id="IPR036400">
    <property type="entry name" value="Cyt_B5-like_heme/steroid_sf"/>
</dbReference>
<feature type="transmembrane region" description="Helical" evidence="15">
    <location>
        <begin position="197"/>
        <end position="218"/>
    </location>
</feature>
<dbReference type="PANTHER" id="PTHR11351:SF31">
    <property type="entry name" value="DESATURASE 1, ISOFORM A-RELATED"/>
    <property type="match status" value="1"/>
</dbReference>
<comment type="catalytic activity">
    <reaction evidence="13">
        <text>octadecanoyl-CoA + 2 Fe(II)-[cytochrome b5] + O2 + 2 H(+) = (9Z)-octadecenoyl-CoA + 2 Fe(III)-[cytochrome b5] + 2 H2O</text>
        <dbReference type="Rhea" id="RHEA:19721"/>
        <dbReference type="Rhea" id="RHEA-COMP:10438"/>
        <dbReference type="Rhea" id="RHEA-COMP:10439"/>
        <dbReference type="ChEBI" id="CHEBI:15377"/>
        <dbReference type="ChEBI" id="CHEBI:15378"/>
        <dbReference type="ChEBI" id="CHEBI:15379"/>
        <dbReference type="ChEBI" id="CHEBI:29033"/>
        <dbReference type="ChEBI" id="CHEBI:29034"/>
        <dbReference type="ChEBI" id="CHEBI:57387"/>
        <dbReference type="ChEBI" id="CHEBI:57394"/>
        <dbReference type="EC" id="1.14.19.1"/>
    </reaction>
</comment>
<dbReference type="InterPro" id="IPR001199">
    <property type="entry name" value="Cyt_B5-like_heme/steroid-bd"/>
</dbReference>
<dbReference type="InterPro" id="IPR009160">
    <property type="entry name" value="Acyl-CoA_deSatase_haem/ster-bd"/>
</dbReference>
<evidence type="ECO:0000256" key="14">
    <source>
        <dbReference type="SAM" id="MobiDB-lite"/>
    </source>
</evidence>
<evidence type="ECO:0000256" key="5">
    <source>
        <dbReference type="ARBA" id="ARBA00022723"/>
    </source>
</evidence>
<dbReference type="Proteomes" id="UP001497453">
    <property type="component" value="Chromosome 2"/>
</dbReference>
<evidence type="ECO:0000256" key="6">
    <source>
        <dbReference type="ARBA" id="ARBA00022832"/>
    </source>
</evidence>
<dbReference type="InterPro" id="IPR001522">
    <property type="entry name" value="FADS-1_CS"/>
</dbReference>
<dbReference type="PRINTS" id="PR00363">
    <property type="entry name" value="CYTOCHROMEB5"/>
</dbReference>
<keyword evidence="11 15" id="KW-0472">Membrane</keyword>
<evidence type="ECO:0000256" key="2">
    <source>
        <dbReference type="ARBA" id="ARBA00009295"/>
    </source>
</evidence>
<comment type="subcellular location">
    <subcellularLocation>
        <location evidence="1">Membrane</location>
        <topology evidence="1">Multi-pass membrane protein</topology>
    </subcellularLocation>
</comment>
<protein>
    <recommendedName>
        <fullName evidence="13">Acyl-CoA desaturase</fullName>
        <ecNumber evidence="13">1.14.19.1</ecNumber>
    </recommendedName>
</protein>
<evidence type="ECO:0000256" key="11">
    <source>
        <dbReference type="ARBA" id="ARBA00023136"/>
    </source>
</evidence>
<comment type="cofactor">
    <cofactor evidence="13">
        <name>Fe(2+)</name>
        <dbReference type="ChEBI" id="CHEBI:29033"/>
    </cofactor>
    <text evidence="13">Expected to bind 2 Fe(2+) ions per subunit.</text>
</comment>
<keyword evidence="13" id="KW-0249">Electron transport</keyword>
<feature type="transmembrane region" description="Helical" evidence="15">
    <location>
        <begin position="56"/>
        <end position="76"/>
    </location>
</feature>
<evidence type="ECO:0000256" key="1">
    <source>
        <dbReference type="ARBA" id="ARBA00004141"/>
    </source>
</evidence>
<feature type="domain" description="Cytochrome b5 heme-binding" evidence="16">
    <location>
        <begin position="369"/>
        <end position="428"/>
    </location>
</feature>
<dbReference type="CDD" id="cd03505">
    <property type="entry name" value="Delta9-FADS-like"/>
    <property type="match status" value="1"/>
</dbReference>
<name>A0ABP1D4J0_9APHY</name>
<organism evidence="17 18">
    <name type="scientific">Somion occarium</name>
    <dbReference type="NCBI Taxonomy" id="3059160"/>
    <lineage>
        <taxon>Eukaryota</taxon>
        <taxon>Fungi</taxon>
        <taxon>Dikarya</taxon>
        <taxon>Basidiomycota</taxon>
        <taxon>Agaricomycotina</taxon>
        <taxon>Agaricomycetes</taxon>
        <taxon>Polyporales</taxon>
        <taxon>Cerrenaceae</taxon>
        <taxon>Somion</taxon>
    </lineage>
</organism>
<keyword evidence="18" id="KW-1185">Reference proteome</keyword>
<keyword evidence="13" id="KW-0349">Heme</keyword>
<evidence type="ECO:0000256" key="3">
    <source>
        <dbReference type="ARBA" id="ARBA00022516"/>
    </source>
</evidence>
<comment type="function">
    <text evidence="13">Stearoyl-CoA desaturase that utilizes O(2) and electrons from reduced cytochrome b5 to introduce the first double bond into saturated fatty acyl-CoA substrates.</text>
</comment>
<feature type="transmembrane region" description="Helical" evidence="15">
    <location>
        <begin position="85"/>
        <end position="106"/>
    </location>
</feature>
<reference evidence="18" key="1">
    <citation type="submission" date="2024-04" db="EMBL/GenBank/DDBJ databases">
        <authorList>
            <person name="Shaw F."/>
            <person name="Minotto A."/>
        </authorList>
    </citation>
    <scope>NUCLEOTIDE SEQUENCE [LARGE SCALE GENOMIC DNA]</scope>
</reference>
<dbReference type="PROSITE" id="PS50255">
    <property type="entry name" value="CYTOCHROME_B5_2"/>
    <property type="match status" value="1"/>
</dbReference>
<dbReference type="PANTHER" id="PTHR11351">
    <property type="entry name" value="ACYL-COA DESATURASE"/>
    <property type="match status" value="1"/>
</dbReference>
<dbReference type="InterPro" id="IPR015876">
    <property type="entry name" value="Acyl-CoA_DS"/>
</dbReference>
<evidence type="ECO:0000256" key="15">
    <source>
        <dbReference type="SAM" id="Phobius"/>
    </source>
</evidence>
<evidence type="ECO:0000256" key="8">
    <source>
        <dbReference type="ARBA" id="ARBA00023002"/>
    </source>
</evidence>
<evidence type="ECO:0000256" key="7">
    <source>
        <dbReference type="ARBA" id="ARBA00022989"/>
    </source>
</evidence>
<accession>A0ABP1D4J0</accession>
<dbReference type="PRINTS" id="PR00075">
    <property type="entry name" value="FACDDSATRASE"/>
</dbReference>
<dbReference type="SMART" id="SM01117">
    <property type="entry name" value="Cyt-b5"/>
    <property type="match status" value="1"/>
</dbReference>
<dbReference type="SUPFAM" id="SSF55856">
    <property type="entry name" value="Cytochrome b5-like heme/steroid binding domain"/>
    <property type="match status" value="1"/>
</dbReference>
<gene>
    <name evidence="17" type="ORF">GFSPODELE1_LOCUS3856</name>
</gene>
<dbReference type="Pfam" id="PF00173">
    <property type="entry name" value="Cyt-b5"/>
    <property type="match status" value="1"/>
</dbReference>
<evidence type="ECO:0000256" key="4">
    <source>
        <dbReference type="ARBA" id="ARBA00022692"/>
    </source>
</evidence>
<evidence type="ECO:0000313" key="17">
    <source>
        <dbReference type="EMBL" id="CAL1702049.1"/>
    </source>
</evidence>
<evidence type="ECO:0000259" key="16">
    <source>
        <dbReference type="PROSITE" id="PS50255"/>
    </source>
</evidence>
<feature type="region of interest" description="Disordered" evidence="14">
    <location>
        <begin position="1"/>
        <end position="24"/>
    </location>
</feature>
<evidence type="ECO:0000256" key="12">
    <source>
        <dbReference type="ARBA" id="ARBA00023160"/>
    </source>
</evidence>
<keyword evidence="3 13" id="KW-0444">Lipid biosynthesis</keyword>
<feature type="transmembrane region" description="Helical" evidence="15">
    <location>
        <begin position="118"/>
        <end position="137"/>
    </location>
</feature>
<comment type="similarity">
    <text evidence="2 13">Belongs to the fatty acid desaturase type 1 family.</text>
</comment>
<keyword evidence="6 13" id="KW-0276">Fatty acid metabolism</keyword>
<evidence type="ECO:0000256" key="10">
    <source>
        <dbReference type="ARBA" id="ARBA00023098"/>
    </source>
</evidence>
<dbReference type="EMBL" id="OZ037945">
    <property type="protein sequence ID" value="CAL1702049.1"/>
    <property type="molecule type" value="Genomic_DNA"/>
</dbReference>
<sequence length="462" mass="52150">MSFPSLRSLSRARSTISKAPSPAEAQSDEFRPFVDRHLEAIKPLPPITLLNLPGRVIWFNVIVITTTPLLSLYGIFTTRAVAQTVLFSIAFYVWNMLGITAGYHRLWSHRSYNATKPLQYFLATAGAGAVQGSIKWWSRSHRAHHRYTDTDLDPYGAHHGLFWSHIGWMLVKPSTRPGPADISDLKQNPVVDWQHRWFFVLALFFGGFVPAAVPGLLWDDWRGGLFFAGFLRLTCVHHSTFCVNSLAHWLGNTTFDDKLSPRDHLLTAIVTLGEGYHNFHHQFPIDYRNAVKWYQWDPTKWFIATCSYIGLASHLRRFPDVEVKKSMLTMQLKSLKAEVDRILWPPSSNDLPVISWNNFQAQSRSRPLIVISGFIHDMSDFLDQHPGGRRLLVQNIGKDATASFLGGVYDHSHAAQNLLATMRVGVLHGGLEHIDELAIPPCQRLQIVKWSGAVHSGCSAGM</sequence>
<dbReference type="PROSITE" id="PS00476">
    <property type="entry name" value="FATTY_ACID_DESATUR_1"/>
    <property type="match status" value="1"/>
</dbReference>
<keyword evidence="5 13" id="KW-0479">Metal-binding</keyword>
<keyword evidence="4 15" id="KW-0812">Transmembrane</keyword>
<dbReference type="Gene3D" id="3.10.120.10">
    <property type="entry name" value="Cytochrome b5-like heme/steroid binding domain"/>
    <property type="match status" value="1"/>
</dbReference>
<keyword evidence="9 13" id="KW-0408">Iron</keyword>
<dbReference type="EC" id="1.14.19.1" evidence="13"/>
<feature type="compositionally biased region" description="Polar residues" evidence="14">
    <location>
        <begin position="1"/>
        <end position="18"/>
    </location>
</feature>
<dbReference type="PIRSF" id="PIRSF000345">
    <property type="entry name" value="OLE1"/>
    <property type="match status" value="1"/>
</dbReference>